<gene>
    <name evidence="2" type="ORF">Tsubulata_018835</name>
</gene>
<dbReference type="PANTHER" id="PTHR31170">
    <property type="entry name" value="BNAC04G53230D PROTEIN"/>
    <property type="match status" value="1"/>
</dbReference>
<dbReference type="OrthoDB" id="658695at2759"/>
<comment type="caution">
    <text evidence="2">The sequence shown here is derived from an EMBL/GenBank/DDBJ whole genome shotgun (WGS) entry which is preliminary data.</text>
</comment>
<organism evidence="2 3">
    <name type="scientific">Turnera subulata</name>
    <dbReference type="NCBI Taxonomy" id="218843"/>
    <lineage>
        <taxon>Eukaryota</taxon>
        <taxon>Viridiplantae</taxon>
        <taxon>Streptophyta</taxon>
        <taxon>Embryophyta</taxon>
        <taxon>Tracheophyta</taxon>
        <taxon>Spermatophyta</taxon>
        <taxon>Magnoliopsida</taxon>
        <taxon>eudicotyledons</taxon>
        <taxon>Gunneridae</taxon>
        <taxon>Pentapetalae</taxon>
        <taxon>rosids</taxon>
        <taxon>fabids</taxon>
        <taxon>Malpighiales</taxon>
        <taxon>Passifloraceae</taxon>
        <taxon>Turnera</taxon>
    </lineage>
</organism>
<feature type="region of interest" description="Disordered" evidence="1">
    <location>
        <begin position="587"/>
        <end position="633"/>
    </location>
</feature>
<evidence type="ECO:0000256" key="1">
    <source>
        <dbReference type="SAM" id="MobiDB-lite"/>
    </source>
</evidence>
<accession>A0A9Q0J7Q1</accession>
<evidence type="ECO:0000313" key="3">
    <source>
        <dbReference type="Proteomes" id="UP001141552"/>
    </source>
</evidence>
<protein>
    <submittedName>
        <fullName evidence="2">Uncharacterized protein</fullName>
    </submittedName>
</protein>
<reference evidence="2" key="2">
    <citation type="journal article" date="2023" name="Plants (Basel)">
        <title>Annotation of the Turnera subulata (Passifloraceae) Draft Genome Reveals the S-Locus Evolved after the Divergence of Turneroideae from Passifloroideae in a Stepwise Manner.</title>
        <authorList>
            <person name="Henning P.M."/>
            <person name="Roalson E.H."/>
            <person name="Mir W."/>
            <person name="McCubbin A.G."/>
            <person name="Shore J.S."/>
        </authorList>
    </citation>
    <scope>NUCLEOTIDE SEQUENCE</scope>
    <source>
        <strain evidence="2">F60SS</strain>
    </source>
</reference>
<dbReference type="Pfam" id="PF03140">
    <property type="entry name" value="DUF247"/>
    <property type="match status" value="1"/>
</dbReference>
<dbReference type="AlphaFoldDB" id="A0A9Q0J7Q1"/>
<keyword evidence="3" id="KW-1185">Reference proteome</keyword>
<feature type="compositionally biased region" description="Polar residues" evidence="1">
    <location>
        <begin position="610"/>
        <end position="625"/>
    </location>
</feature>
<dbReference type="EMBL" id="JAKUCV010005559">
    <property type="protein sequence ID" value="KAJ4830700.1"/>
    <property type="molecule type" value="Genomic_DNA"/>
</dbReference>
<dbReference type="Proteomes" id="UP001141552">
    <property type="component" value="Unassembled WGS sequence"/>
</dbReference>
<proteinExistence type="predicted"/>
<name>A0A9Q0J7Q1_9ROSI</name>
<evidence type="ECO:0000313" key="2">
    <source>
        <dbReference type="EMBL" id="KAJ4830700.1"/>
    </source>
</evidence>
<sequence length="661" mass="75349">MGSSTTQVCGGEGNHDDHHPITIWEVNKERLELMHRKISDPPKLLTKAAAKSSCCIFRVPQRFMDINGKSYQPHIVSIGPYHRGDPNLKMVEEHKWRYLGTLLSRIHTRGLSLEHLLMSVGQLEAKARDSYSETIHLDTHEFVEMMVLDACFVIELFRKVGNVVQFEADDPIVTMAWIIPFFYRDLLRLQNQIPFFILECCFDLSRMPGEESGPSLSSLALGFFNNAMQRPDDIIARYDNLKGRHLLDLVRSSYIGFDLHEPLADQDENKPTPMIHSVSKLRRAGIKLREGKGDSFLVVKFSHGVIEMPAITIDETMSSFLLNCVAYEQCHMGSSMHFTTYATFLDCLINTYKDVEYLTDHNIIENYFGTDSEVARFINDLGKEVAFDIERCYLSKLFNDIDNYYHNSWHVQWASFKYTYFDTPWSFISALAALVLLLLTVAQTTYTIYVSGVLPRLIRTQPGSRTWLWWTKLIANKSLQVTPKTSQDSSWSKVSTDMSSSIPAINDQLQYHFNSTVMGSFPQPTRPINCFSNLEEPIQYEYDSPQTSYTYNTDNVAPFESRRHDQETEDGEKETMEALLGAISELHDKPPASVRSKVNLDELNVPRKPSSGSRGVKSTNSTSTRGIDEKGSLAELSQKLERFKIRTIQAGGVVVKDEEEK</sequence>
<reference evidence="2" key="1">
    <citation type="submission" date="2022-02" db="EMBL/GenBank/DDBJ databases">
        <authorList>
            <person name="Henning P.M."/>
            <person name="McCubbin A.G."/>
            <person name="Shore J.S."/>
        </authorList>
    </citation>
    <scope>NUCLEOTIDE SEQUENCE</scope>
    <source>
        <strain evidence="2">F60SS</strain>
        <tissue evidence="2">Leaves</tissue>
    </source>
</reference>
<dbReference type="PANTHER" id="PTHR31170:SF21">
    <property type="match status" value="1"/>
</dbReference>
<dbReference type="InterPro" id="IPR004158">
    <property type="entry name" value="DUF247_pln"/>
</dbReference>